<sequence>MNNIKTELFVSSIKAMQAEVHANAKAKGWHVRNSPCSIVLCRDLLLVITEISEATEALRIGYRIPGTLPGFTAVEEEIADAVIRILELSEFHGLRLAEAIVAKH</sequence>
<gene>
    <name evidence="1" type="ORF">SDC9_192661</name>
</gene>
<comment type="caution">
    <text evidence="1">The sequence shown here is derived from an EMBL/GenBank/DDBJ whole genome shotgun (WGS) entry which is preliminary data.</text>
</comment>
<organism evidence="1">
    <name type="scientific">bioreactor metagenome</name>
    <dbReference type="NCBI Taxonomy" id="1076179"/>
    <lineage>
        <taxon>unclassified sequences</taxon>
        <taxon>metagenomes</taxon>
        <taxon>ecological metagenomes</taxon>
    </lineage>
</organism>
<dbReference type="EMBL" id="VSSQ01104722">
    <property type="protein sequence ID" value="MPN45094.1"/>
    <property type="molecule type" value="Genomic_DNA"/>
</dbReference>
<proteinExistence type="predicted"/>
<evidence type="ECO:0000313" key="1">
    <source>
        <dbReference type="EMBL" id="MPN45094.1"/>
    </source>
</evidence>
<dbReference type="Gene3D" id="1.10.287.1080">
    <property type="entry name" value="MazG-like"/>
    <property type="match status" value="1"/>
</dbReference>
<reference evidence="1" key="1">
    <citation type="submission" date="2019-08" db="EMBL/GenBank/DDBJ databases">
        <authorList>
            <person name="Kucharzyk K."/>
            <person name="Murdoch R.W."/>
            <person name="Higgins S."/>
            <person name="Loffler F."/>
        </authorList>
    </citation>
    <scope>NUCLEOTIDE SEQUENCE</scope>
</reference>
<dbReference type="AlphaFoldDB" id="A0A645I9V2"/>
<name>A0A645I9V2_9ZZZZ</name>
<accession>A0A645I9V2</accession>
<dbReference type="SUPFAM" id="SSF101386">
    <property type="entry name" value="all-alpha NTP pyrophosphatases"/>
    <property type="match status" value="1"/>
</dbReference>
<protein>
    <submittedName>
        <fullName evidence="1">Uncharacterized protein</fullName>
    </submittedName>
</protein>